<proteinExistence type="predicted"/>
<sequence length="172" mass="21150">MERRWYRDYDKEPSWIVSEGKCDIYFRENNCNDFMIKFIKRLFSKPELLLSYKWQNKEKLEEAKRVYQHYYKTEDGEDHGMAKDAVKRALTKCRNYRRQKIYNLGQKYTCITSDNDIFFYNAQDVYPYRLIPYSDPELEIRMDTSHSYFVDDLVKVPRKYKNCEYLILIKKT</sequence>
<protein>
    <submittedName>
        <fullName evidence="2">Uncharacterized protein</fullName>
    </submittedName>
</protein>
<name>A0AC34G854_9BILA</name>
<reference evidence="2" key="1">
    <citation type="submission" date="2022-11" db="UniProtKB">
        <authorList>
            <consortium name="WormBaseParasite"/>
        </authorList>
    </citation>
    <scope>IDENTIFICATION</scope>
</reference>
<evidence type="ECO:0000313" key="2">
    <source>
        <dbReference type="WBParaSite" id="ES5_v2.g25910.t1"/>
    </source>
</evidence>
<evidence type="ECO:0000313" key="1">
    <source>
        <dbReference type="Proteomes" id="UP000887579"/>
    </source>
</evidence>
<organism evidence="1 2">
    <name type="scientific">Panagrolaimus sp. ES5</name>
    <dbReference type="NCBI Taxonomy" id="591445"/>
    <lineage>
        <taxon>Eukaryota</taxon>
        <taxon>Metazoa</taxon>
        <taxon>Ecdysozoa</taxon>
        <taxon>Nematoda</taxon>
        <taxon>Chromadorea</taxon>
        <taxon>Rhabditida</taxon>
        <taxon>Tylenchina</taxon>
        <taxon>Panagrolaimomorpha</taxon>
        <taxon>Panagrolaimoidea</taxon>
        <taxon>Panagrolaimidae</taxon>
        <taxon>Panagrolaimus</taxon>
    </lineage>
</organism>
<dbReference type="Proteomes" id="UP000887579">
    <property type="component" value="Unplaced"/>
</dbReference>
<accession>A0AC34G854</accession>
<dbReference type="WBParaSite" id="ES5_v2.g25910.t1">
    <property type="protein sequence ID" value="ES5_v2.g25910.t1"/>
    <property type="gene ID" value="ES5_v2.g25910"/>
</dbReference>